<evidence type="ECO:0000313" key="4">
    <source>
        <dbReference type="Proteomes" id="UP001498238"/>
    </source>
</evidence>
<keyword evidence="4" id="KW-1185">Reference proteome</keyword>
<dbReference type="Proteomes" id="UP001498238">
    <property type="component" value="Unassembled WGS sequence"/>
</dbReference>
<name>A0ABN0SLQ8_9MICO</name>
<sequence>MTKTVAYHWHLRKVMNEHGMQSTTSLVPLLADRGVVMTSTQVYRIVTGTPERLNMQLLAALCDLFGATPNDLIEPYVASSSRRGRKTGTTGTAKAPKAGTKNRPTRAVIKPAED</sequence>
<evidence type="ECO:0000313" key="3">
    <source>
        <dbReference type="EMBL" id="GAA0035336.1"/>
    </source>
</evidence>
<dbReference type="Pfam" id="PF13443">
    <property type="entry name" value="HTH_26"/>
    <property type="match status" value="1"/>
</dbReference>
<reference evidence="3 4" key="1">
    <citation type="submission" date="2024-01" db="EMBL/GenBank/DDBJ databases">
        <title>Characterization of antibiotic resistant novel bacterial strains and their environmental applications.</title>
        <authorList>
            <person name="Manzoor S."/>
            <person name="Abbas S."/>
            <person name="Arshad M."/>
            <person name="Ahmed I."/>
        </authorList>
    </citation>
    <scope>NUCLEOTIDE SEQUENCE [LARGE SCALE GENOMIC DNA]</scope>
    <source>
        <strain evidence="3 4">NCCP-602</strain>
    </source>
</reference>
<evidence type="ECO:0000259" key="2">
    <source>
        <dbReference type="Pfam" id="PF13443"/>
    </source>
</evidence>
<evidence type="ECO:0000256" key="1">
    <source>
        <dbReference type="SAM" id="MobiDB-lite"/>
    </source>
</evidence>
<comment type="caution">
    <text evidence="3">The sequence shown here is derived from an EMBL/GenBank/DDBJ whole genome shotgun (WGS) entry which is preliminary data.</text>
</comment>
<feature type="compositionally biased region" description="Low complexity" evidence="1">
    <location>
        <begin position="87"/>
        <end position="101"/>
    </location>
</feature>
<gene>
    <name evidence="3" type="ORF">NCCP602_12970</name>
</gene>
<organism evidence="3 4">
    <name type="scientific">Brevibacterium metallidurans</name>
    <dbReference type="NCBI Taxonomy" id="1482676"/>
    <lineage>
        <taxon>Bacteria</taxon>
        <taxon>Bacillati</taxon>
        <taxon>Actinomycetota</taxon>
        <taxon>Actinomycetes</taxon>
        <taxon>Micrococcales</taxon>
        <taxon>Brevibacteriaceae</taxon>
        <taxon>Brevibacterium</taxon>
    </lineage>
</organism>
<dbReference type="RefSeq" id="WP_144589456.1">
    <property type="nucleotide sequence ID" value="NZ_BAAAAF010000003.1"/>
</dbReference>
<proteinExistence type="predicted"/>
<feature type="domain" description="HTH cro/C1-type" evidence="2">
    <location>
        <begin position="10"/>
        <end position="74"/>
    </location>
</feature>
<accession>A0ABN0SLQ8</accession>
<dbReference type="EMBL" id="BAAAAF010000003">
    <property type="protein sequence ID" value="GAA0035336.1"/>
    <property type="molecule type" value="Genomic_DNA"/>
</dbReference>
<dbReference type="InterPro" id="IPR001387">
    <property type="entry name" value="Cro/C1-type_HTH"/>
</dbReference>
<protein>
    <recommendedName>
        <fullName evidence="2">HTH cro/C1-type domain-containing protein</fullName>
    </recommendedName>
</protein>
<feature type="region of interest" description="Disordered" evidence="1">
    <location>
        <begin position="76"/>
        <end position="114"/>
    </location>
</feature>